<dbReference type="Proteomes" id="UP000054845">
    <property type="component" value="Unassembled WGS sequence"/>
</dbReference>
<evidence type="ECO:0000256" key="2">
    <source>
        <dbReference type="SAM" id="MobiDB-lite"/>
    </source>
</evidence>
<sequence>MSDIDVTQDSKAFISRWVARAFGQVAYNRLGAKKGYVGSRGEADRHVVLSLLLSPYDIPSGFKLIDATAILVVGQVEIWLPVMISKGFQARLSLSSRSHEGLPESNVRKSGEVDLTAFPPELRGKARSNVKRGAVFLEGRQDITLLFRHVGKDVAKASDAAKMPDIAAVLLPSPESSTASVASRSSRQGSVILERPDHPPQPCFALLWIDHSKIVISGPTMQQGEAHESRMLRMLPKMWRSSTLLVPSEAKTDRSLQTTRKAAGEEDGICAFDNGVAVQLKKADFHGNDHQQRRGDLIGTITLHLWTKESIKGVSRPYTALHVPDVIFHFDLLEAGRDVGPGYAEPRTTAAIENLTSDLGRGLTVQSDEAPVGTIRSSKARQRDLKGESPCSIDPSQTSHRYGSPACSRADSHRGGQQMSGTANGDAKVTENVPPKSLKSMSATQEPAKKLIEGGSTIHPGEIGSASDPELSDGFDKFSNPPVGCEGTMRTTQDPGQQVAVKTSNNQNAPGYDHQSSSVQHLSNIAPSSSSKLASTESTFQSFPASPLALIPATSAEIEYLIDDETSLKTEIRAAISDSAVEGGTVRDSRESLPVANTLRQVPASRPLSLTEADIWSAHRGLEPIKRQARDLDLQKLLLEEKLRERLAAAIEQERQDWLQQVQEKQQEVDRLKRLLEEGTENGV</sequence>
<feature type="coiled-coil region" evidence="1">
    <location>
        <begin position="648"/>
        <end position="682"/>
    </location>
</feature>
<proteinExistence type="predicted"/>
<feature type="region of interest" description="Disordered" evidence="2">
    <location>
        <begin position="369"/>
        <end position="521"/>
    </location>
</feature>
<keyword evidence="4" id="KW-1185">Reference proteome</keyword>
<reference evidence="3 4" key="1">
    <citation type="submission" date="2014-09" db="EMBL/GenBank/DDBJ databases">
        <authorList>
            <person name="Magalhaes I.L.F."/>
            <person name="Oliveira U."/>
            <person name="Santos F.R."/>
            <person name="Vidigal T.H.D.A."/>
            <person name="Brescovit A.D."/>
            <person name="Santos A.J."/>
        </authorList>
    </citation>
    <scope>NUCLEOTIDE SEQUENCE [LARGE SCALE GENOMIC DNA]</scope>
</reference>
<evidence type="ECO:0000313" key="3">
    <source>
        <dbReference type="EMBL" id="CEH16309.1"/>
    </source>
</evidence>
<dbReference type="EMBL" id="CCYA01000278">
    <property type="protein sequence ID" value="CEH16309.1"/>
    <property type="molecule type" value="Genomic_DNA"/>
</dbReference>
<keyword evidence="1" id="KW-0175">Coiled coil</keyword>
<name>A0A0P1BJJ8_9BASI</name>
<organism evidence="3 4">
    <name type="scientific">Ceraceosorus bombacis</name>
    <dbReference type="NCBI Taxonomy" id="401625"/>
    <lineage>
        <taxon>Eukaryota</taxon>
        <taxon>Fungi</taxon>
        <taxon>Dikarya</taxon>
        <taxon>Basidiomycota</taxon>
        <taxon>Ustilaginomycotina</taxon>
        <taxon>Exobasidiomycetes</taxon>
        <taxon>Ceraceosorales</taxon>
        <taxon>Ceraceosoraceae</taxon>
        <taxon>Ceraceosorus</taxon>
    </lineage>
</organism>
<dbReference type="AlphaFoldDB" id="A0A0P1BJJ8"/>
<evidence type="ECO:0000256" key="1">
    <source>
        <dbReference type="SAM" id="Coils"/>
    </source>
</evidence>
<evidence type="ECO:0000313" key="4">
    <source>
        <dbReference type="Proteomes" id="UP000054845"/>
    </source>
</evidence>
<feature type="compositionally biased region" description="Polar residues" evidence="2">
    <location>
        <begin position="489"/>
        <end position="521"/>
    </location>
</feature>
<accession>A0A0P1BJJ8</accession>
<protein>
    <submittedName>
        <fullName evidence="3">Uncharacterized protein</fullName>
    </submittedName>
</protein>